<sequence length="332" mass="38560">MSYGTISDEDFRRIFVPIGSAAVEEQEKQIIVDPEGDGSAVSVEKLHFWEDLTASKEKLGNETCRKKTLMMAVWAMFGVYASAFMEIYIHETRFGGQQLEHEPLWDIYELFASNDYDFDYLFVFTERSMLFFLLCFSFLLFFSKTRHVIIRRFLFFLGLIYFYRAIFITSTILPPTRKLIGECSQSQTNGSIGSLALRTLHFVFTGGFKMNQGGNNICGGYLFSGHASIIILCSRFVCDYSSERIPSFVKYALRIFEVLCIACIVIAREHYTIDVITAWFLMTREMWIYNSLLKLQDLQDSVAINQVWWAKFFVWIENDLPRDDSYLPKSSF</sequence>
<dbReference type="InterPro" id="IPR025749">
    <property type="entry name" value="Sphingomyelin_synth-like_dom"/>
</dbReference>
<dbReference type="PANTHER" id="PTHR21290">
    <property type="entry name" value="SPHINGOMYELIN SYNTHETASE"/>
    <property type="match status" value="1"/>
</dbReference>
<keyword evidence="3" id="KW-0808">Transferase</keyword>
<dbReference type="InParanoid" id="E4XEI3"/>
<gene>
    <name evidence="12" type="ORF">GSOID_T00008591001</name>
</gene>
<dbReference type="OrthoDB" id="422827at2759"/>
<feature type="transmembrane region" description="Helical" evidence="10">
    <location>
        <begin position="120"/>
        <end position="141"/>
    </location>
</feature>
<comment type="catalytic activity">
    <reaction evidence="9">
        <text>an N-acylsphing-4-enine + a 1,2-diacyl-sn-glycero-3-phosphoethanolamine = an N-acylsphing-4-enine 1-phosphoethanolamine + a 1,2-diacyl-sn-glycerol</text>
        <dbReference type="Rhea" id="RHEA:36079"/>
        <dbReference type="ChEBI" id="CHEBI:17815"/>
        <dbReference type="ChEBI" id="CHEBI:52639"/>
        <dbReference type="ChEBI" id="CHEBI:64612"/>
        <dbReference type="ChEBI" id="CHEBI:73203"/>
    </reaction>
    <physiologicalReaction direction="left-to-right" evidence="9">
        <dbReference type="Rhea" id="RHEA:36080"/>
    </physiologicalReaction>
</comment>
<name>E4XEI3_OIKDI</name>
<evidence type="ECO:0000256" key="5">
    <source>
        <dbReference type="ARBA" id="ARBA00022919"/>
    </source>
</evidence>
<evidence type="ECO:0000256" key="8">
    <source>
        <dbReference type="ARBA" id="ARBA00023136"/>
    </source>
</evidence>
<dbReference type="Pfam" id="PF14360">
    <property type="entry name" value="PAP2_C"/>
    <property type="match status" value="1"/>
</dbReference>
<evidence type="ECO:0000256" key="9">
    <source>
        <dbReference type="ARBA" id="ARBA00049904"/>
    </source>
</evidence>
<dbReference type="AlphaFoldDB" id="E4XEI3"/>
<organism evidence="12">
    <name type="scientific">Oikopleura dioica</name>
    <name type="common">Tunicate</name>
    <dbReference type="NCBI Taxonomy" id="34765"/>
    <lineage>
        <taxon>Eukaryota</taxon>
        <taxon>Metazoa</taxon>
        <taxon>Chordata</taxon>
        <taxon>Tunicata</taxon>
        <taxon>Appendicularia</taxon>
        <taxon>Copelata</taxon>
        <taxon>Oikopleuridae</taxon>
        <taxon>Oikopleura</taxon>
    </lineage>
</organism>
<reference evidence="12" key="1">
    <citation type="journal article" date="2010" name="Science">
        <title>Plasticity of animal genome architecture unmasked by rapid evolution of a pelagic tunicate.</title>
        <authorList>
            <person name="Denoeud F."/>
            <person name="Henriet S."/>
            <person name="Mungpakdee S."/>
            <person name="Aury J.M."/>
            <person name="Da Silva C."/>
            <person name="Brinkmann H."/>
            <person name="Mikhaleva J."/>
            <person name="Olsen L.C."/>
            <person name="Jubin C."/>
            <person name="Canestro C."/>
            <person name="Bouquet J.M."/>
            <person name="Danks G."/>
            <person name="Poulain J."/>
            <person name="Campsteijn C."/>
            <person name="Adamski M."/>
            <person name="Cross I."/>
            <person name="Yadetie F."/>
            <person name="Muffato M."/>
            <person name="Louis A."/>
            <person name="Butcher S."/>
            <person name="Tsagkogeorga G."/>
            <person name="Konrad A."/>
            <person name="Singh S."/>
            <person name="Jensen M.F."/>
            <person name="Cong E.H."/>
            <person name="Eikeseth-Otteraa H."/>
            <person name="Noel B."/>
            <person name="Anthouard V."/>
            <person name="Porcel B.M."/>
            <person name="Kachouri-Lafond R."/>
            <person name="Nishino A."/>
            <person name="Ugolini M."/>
            <person name="Chourrout P."/>
            <person name="Nishida H."/>
            <person name="Aasland R."/>
            <person name="Huzurbazar S."/>
            <person name="Westhof E."/>
            <person name="Delsuc F."/>
            <person name="Lehrach H."/>
            <person name="Reinhardt R."/>
            <person name="Weissenbach J."/>
            <person name="Roy S.W."/>
            <person name="Artiguenave F."/>
            <person name="Postlethwait J.H."/>
            <person name="Manak J.R."/>
            <person name="Thompson E.M."/>
            <person name="Jaillon O."/>
            <person name="Du Pasquier L."/>
            <person name="Boudinot P."/>
            <person name="Liberles D.A."/>
            <person name="Volff J.N."/>
            <person name="Philippe H."/>
            <person name="Lenhard B."/>
            <person name="Roest Crollius H."/>
            <person name="Wincker P."/>
            <person name="Chourrout D."/>
        </authorList>
    </citation>
    <scope>NUCLEOTIDE SEQUENCE [LARGE SCALE GENOMIC DNA]</scope>
</reference>
<evidence type="ECO:0000259" key="11">
    <source>
        <dbReference type="Pfam" id="PF14360"/>
    </source>
</evidence>
<accession>E4XEI3</accession>
<dbReference type="GO" id="GO:0005789">
    <property type="term" value="C:endoplasmic reticulum membrane"/>
    <property type="evidence" value="ECO:0007669"/>
    <property type="project" value="TreeGrafter"/>
</dbReference>
<protein>
    <recommendedName>
        <fullName evidence="11">Sphingomyelin synthase-like domain-containing protein</fullName>
    </recommendedName>
</protein>
<evidence type="ECO:0000256" key="1">
    <source>
        <dbReference type="ARBA" id="ARBA00004141"/>
    </source>
</evidence>
<dbReference type="GO" id="GO:0047493">
    <property type="term" value="F:ceramide cholinephosphotransferase activity"/>
    <property type="evidence" value="ECO:0007669"/>
    <property type="project" value="TreeGrafter"/>
</dbReference>
<dbReference type="GO" id="GO:0000139">
    <property type="term" value="C:Golgi membrane"/>
    <property type="evidence" value="ECO:0007669"/>
    <property type="project" value="TreeGrafter"/>
</dbReference>
<dbReference type="GO" id="GO:0046513">
    <property type="term" value="P:ceramide biosynthetic process"/>
    <property type="evidence" value="ECO:0007669"/>
    <property type="project" value="TreeGrafter"/>
</dbReference>
<proteinExistence type="inferred from homology"/>
<dbReference type="InterPro" id="IPR045221">
    <property type="entry name" value="Sphingomyelin_synth-like"/>
</dbReference>
<evidence type="ECO:0000256" key="3">
    <source>
        <dbReference type="ARBA" id="ARBA00022679"/>
    </source>
</evidence>
<keyword evidence="7" id="KW-0443">Lipid metabolism</keyword>
<evidence type="ECO:0000256" key="7">
    <source>
        <dbReference type="ARBA" id="ARBA00023098"/>
    </source>
</evidence>
<keyword evidence="4 10" id="KW-0812">Transmembrane</keyword>
<keyword evidence="5" id="KW-0746">Sphingolipid metabolism</keyword>
<evidence type="ECO:0000313" key="12">
    <source>
        <dbReference type="EMBL" id="CBY09586.1"/>
    </source>
</evidence>
<evidence type="ECO:0000256" key="6">
    <source>
        <dbReference type="ARBA" id="ARBA00022989"/>
    </source>
</evidence>
<evidence type="ECO:0000256" key="4">
    <source>
        <dbReference type="ARBA" id="ARBA00022692"/>
    </source>
</evidence>
<dbReference type="GO" id="GO:0033188">
    <property type="term" value="F:sphingomyelin synthase activity"/>
    <property type="evidence" value="ECO:0007669"/>
    <property type="project" value="TreeGrafter"/>
</dbReference>
<keyword evidence="6 10" id="KW-1133">Transmembrane helix</keyword>
<dbReference type="EMBL" id="FN653041">
    <property type="protein sequence ID" value="CBY09586.1"/>
    <property type="molecule type" value="Genomic_DNA"/>
</dbReference>
<dbReference type="Proteomes" id="UP000001307">
    <property type="component" value="Unassembled WGS sequence"/>
</dbReference>
<dbReference type="PANTHER" id="PTHR21290:SF25">
    <property type="entry name" value="SPHINGOMYELIN SYNTHASE-RELATED PROTEIN 1"/>
    <property type="match status" value="1"/>
</dbReference>
<keyword evidence="8 10" id="KW-0472">Membrane</keyword>
<dbReference type="GO" id="GO:0005886">
    <property type="term" value="C:plasma membrane"/>
    <property type="evidence" value="ECO:0007669"/>
    <property type="project" value="TreeGrafter"/>
</dbReference>
<feature type="transmembrane region" description="Helical" evidence="10">
    <location>
        <begin position="68"/>
        <end position="89"/>
    </location>
</feature>
<evidence type="ECO:0000256" key="2">
    <source>
        <dbReference type="ARBA" id="ARBA00005441"/>
    </source>
</evidence>
<keyword evidence="13" id="KW-1185">Reference proteome</keyword>
<feature type="domain" description="Sphingomyelin synthase-like" evidence="11">
    <location>
        <begin position="218"/>
        <end position="290"/>
    </location>
</feature>
<evidence type="ECO:0000256" key="10">
    <source>
        <dbReference type="SAM" id="Phobius"/>
    </source>
</evidence>
<feature type="transmembrane region" description="Helical" evidence="10">
    <location>
        <begin position="153"/>
        <end position="173"/>
    </location>
</feature>
<comment type="similarity">
    <text evidence="2">Belongs to the sphingomyelin synthase family.</text>
</comment>
<comment type="subcellular location">
    <subcellularLocation>
        <location evidence="1">Membrane</location>
        <topology evidence="1">Multi-pass membrane protein</topology>
    </subcellularLocation>
</comment>
<evidence type="ECO:0000313" key="13">
    <source>
        <dbReference type="Proteomes" id="UP000001307"/>
    </source>
</evidence>